<comment type="caution">
    <text evidence="2">The sequence shown here is derived from an EMBL/GenBank/DDBJ whole genome shotgun (WGS) entry which is preliminary data.</text>
</comment>
<dbReference type="AlphaFoldDB" id="A0A512MCI8"/>
<dbReference type="InterPro" id="IPR006171">
    <property type="entry name" value="TOPRIM_dom"/>
</dbReference>
<evidence type="ECO:0000313" key="3">
    <source>
        <dbReference type="Proteomes" id="UP000321577"/>
    </source>
</evidence>
<organism evidence="2 3">
    <name type="scientific">Brevifollis gellanilyticus</name>
    <dbReference type="NCBI Taxonomy" id="748831"/>
    <lineage>
        <taxon>Bacteria</taxon>
        <taxon>Pseudomonadati</taxon>
        <taxon>Verrucomicrobiota</taxon>
        <taxon>Verrucomicrobiia</taxon>
        <taxon>Verrucomicrobiales</taxon>
        <taxon>Verrucomicrobiaceae</taxon>
    </lineage>
</organism>
<reference evidence="2 3" key="1">
    <citation type="submission" date="2019-07" db="EMBL/GenBank/DDBJ databases">
        <title>Whole genome shotgun sequence of Brevifollis gellanilyticus NBRC 108608.</title>
        <authorList>
            <person name="Hosoyama A."/>
            <person name="Uohara A."/>
            <person name="Ohji S."/>
            <person name="Ichikawa N."/>
        </authorList>
    </citation>
    <scope>NUCLEOTIDE SEQUENCE [LARGE SCALE GENOMIC DNA]</scope>
    <source>
        <strain evidence="2 3">NBRC 108608</strain>
    </source>
</reference>
<dbReference type="GO" id="GO:0005737">
    <property type="term" value="C:cytoplasm"/>
    <property type="evidence" value="ECO:0007669"/>
    <property type="project" value="TreeGrafter"/>
</dbReference>
<protein>
    <recommendedName>
        <fullName evidence="1">Toprim domain-containing protein</fullName>
    </recommendedName>
</protein>
<evidence type="ECO:0000259" key="1">
    <source>
        <dbReference type="SMART" id="SM00493"/>
    </source>
</evidence>
<dbReference type="EMBL" id="BKAG01000030">
    <property type="protein sequence ID" value="GEP44445.1"/>
    <property type="molecule type" value="Genomic_DNA"/>
</dbReference>
<dbReference type="GO" id="GO:0006269">
    <property type="term" value="P:DNA replication, synthesis of primer"/>
    <property type="evidence" value="ECO:0007669"/>
    <property type="project" value="TreeGrafter"/>
</dbReference>
<gene>
    <name evidence="2" type="ORF">BGE01nite_37360</name>
</gene>
<feature type="domain" description="Toprim" evidence="1">
    <location>
        <begin position="107"/>
        <end position="181"/>
    </location>
</feature>
<dbReference type="InterPro" id="IPR050219">
    <property type="entry name" value="DnaG_primase"/>
</dbReference>
<dbReference type="Pfam" id="PF13155">
    <property type="entry name" value="Toprim_2"/>
    <property type="match status" value="1"/>
</dbReference>
<dbReference type="CDD" id="cd03364">
    <property type="entry name" value="TOPRIM_DnaG_primases"/>
    <property type="match status" value="1"/>
</dbReference>
<dbReference type="Proteomes" id="UP000321577">
    <property type="component" value="Unassembled WGS sequence"/>
</dbReference>
<dbReference type="PANTHER" id="PTHR30313:SF2">
    <property type="entry name" value="DNA PRIMASE"/>
    <property type="match status" value="1"/>
</dbReference>
<evidence type="ECO:0000313" key="2">
    <source>
        <dbReference type="EMBL" id="GEP44445.1"/>
    </source>
</evidence>
<name>A0A512MCI8_9BACT</name>
<dbReference type="InterPro" id="IPR034151">
    <property type="entry name" value="TOPRIM_DnaG_bac"/>
</dbReference>
<sequence length="207" mass="22864">MDSEEPADNTPLSFKLENLKTDHGYLAERGLTPETVAEFGLGFCARGTMSGRIVIPINNKDGELVGYAGRWPGQPPEERPKYKLPAGFRKSAEVFNLDRASTEEKGLPLIVVEGFFDVIKLWQLGFRRVVSIMGCSLSSQQEAALVEASQGRSGIILMFDEDEAGRVGREKALVRLARRLFVRIAPLPQEGAQPDHLTESELHALLD</sequence>
<accession>A0A512MCI8</accession>
<dbReference type="Gene3D" id="3.40.1360.10">
    <property type="match status" value="1"/>
</dbReference>
<keyword evidence="3" id="KW-1185">Reference proteome</keyword>
<dbReference type="PANTHER" id="PTHR30313">
    <property type="entry name" value="DNA PRIMASE"/>
    <property type="match status" value="1"/>
</dbReference>
<dbReference type="SMART" id="SM00493">
    <property type="entry name" value="TOPRIM"/>
    <property type="match status" value="1"/>
</dbReference>
<dbReference type="SUPFAM" id="SSF56731">
    <property type="entry name" value="DNA primase core"/>
    <property type="match status" value="1"/>
</dbReference>
<proteinExistence type="predicted"/>